<evidence type="ECO:0000256" key="2">
    <source>
        <dbReference type="SAM" id="SignalP"/>
    </source>
</evidence>
<keyword evidence="1 2" id="KW-0732">Signal</keyword>
<name>A0ABV6SYT3_9GAMM</name>
<dbReference type="SUPFAM" id="SSF56925">
    <property type="entry name" value="OMPA-like"/>
    <property type="match status" value="1"/>
</dbReference>
<evidence type="ECO:0000259" key="3">
    <source>
        <dbReference type="Pfam" id="PF13505"/>
    </source>
</evidence>
<dbReference type="Pfam" id="PF13505">
    <property type="entry name" value="OMP_b-brl"/>
    <property type="match status" value="1"/>
</dbReference>
<proteinExistence type="predicted"/>
<evidence type="ECO:0000256" key="1">
    <source>
        <dbReference type="ARBA" id="ARBA00022729"/>
    </source>
</evidence>
<dbReference type="Gene3D" id="2.40.160.20">
    <property type="match status" value="1"/>
</dbReference>
<dbReference type="RefSeq" id="WP_189494120.1">
    <property type="nucleotide sequence ID" value="NZ_BMZT01000001.1"/>
</dbReference>
<evidence type="ECO:0000313" key="4">
    <source>
        <dbReference type="EMBL" id="MFC0718249.1"/>
    </source>
</evidence>
<feature type="domain" description="Outer membrane protein beta-barrel" evidence="3">
    <location>
        <begin position="8"/>
        <end position="184"/>
    </location>
</feature>
<dbReference type="Proteomes" id="UP001589898">
    <property type="component" value="Unassembled WGS sequence"/>
</dbReference>
<evidence type="ECO:0000313" key="5">
    <source>
        <dbReference type="Proteomes" id="UP001589898"/>
    </source>
</evidence>
<accession>A0ABV6SYT3</accession>
<feature type="chain" id="PRO_5046870159" evidence="2">
    <location>
        <begin position="22"/>
        <end position="184"/>
    </location>
</feature>
<sequence>MNKTIILAAVLAACASAPAFAADGRGGYIRAEIGQSDIDLDYAGFSASEDDTSFVFSGGYWFNRNFALEGHVGTLYTEYLGDDLDLDLVSFGVGVAAKHNFGPDGTGFFIGGRAGIARITAQLREDDWDVIDDEHSNKPYFGASVGYDFNPRFGLSLNWDRRQADFDGVDLDIDTLGIGGELRF</sequence>
<dbReference type="EMBL" id="JBHLTF010000031">
    <property type="protein sequence ID" value="MFC0718249.1"/>
    <property type="molecule type" value="Genomic_DNA"/>
</dbReference>
<organism evidence="4 5">
    <name type="scientific">Luteimonas padinae</name>
    <dbReference type="NCBI Taxonomy" id="1714359"/>
    <lineage>
        <taxon>Bacteria</taxon>
        <taxon>Pseudomonadati</taxon>
        <taxon>Pseudomonadota</taxon>
        <taxon>Gammaproteobacteria</taxon>
        <taxon>Lysobacterales</taxon>
        <taxon>Lysobacteraceae</taxon>
        <taxon>Luteimonas</taxon>
    </lineage>
</organism>
<dbReference type="InterPro" id="IPR027385">
    <property type="entry name" value="Beta-barrel_OMP"/>
</dbReference>
<comment type="caution">
    <text evidence="4">The sequence shown here is derived from an EMBL/GenBank/DDBJ whole genome shotgun (WGS) entry which is preliminary data.</text>
</comment>
<dbReference type="InterPro" id="IPR011250">
    <property type="entry name" value="OMP/PagP_B-barrel"/>
</dbReference>
<keyword evidence="5" id="KW-1185">Reference proteome</keyword>
<gene>
    <name evidence="4" type="ORF">ACFFFU_10905</name>
</gene>
<feature type="signal peptide" evidence="2">
    <location>
        <begin position="1"/>
        <end position="21"/>
    </location>
</feature>
<protein>
    <submittedName>
        <fullName evidence="4">Outer membrane beta-barrel protein</fullName>
    </submittedName>
</protein>
<reference evidence="4 5" key="1">
    <citation type="submission" date="2024-09" db="EMBL/GenBank/DDBJ databases">
        <authorList>
            <person name="Sun Q."/>
            <person name="Mori K."/>
        </authorList>
    </citation>
    <scope>NUCLEOTIDE SEQUENCE [LARGE SCALE GENOMIC DNA]</scope>
    <source>
        <strain evidence="4 5">KCTC 52403</strain>
    </source>
</reference>